<dbReference type="Proteomes" id="UP000663862">
    <property type="component" value="Unassembled WGS sequence"/>
</dbReference>
<evidence type="ECO:0000313" key="2">
    <source>
        <dbReference type="EMBL" id="CAF3659743.1"/>
    </source>
</evidence>
<dbReference type="Proteomes" id="UP000663869">
    <property type="component" value="Unassembled WGS sequence"/>
</dbReference>
<protein>
    <submittedName>
        <fullName evidence="3">Uncharacterized protein</fullName>
    </submittedName>
</protein>
<proteinExistence type="predicted"/>
<organism evidence="3 4">
    <name type="scientific">Rotaria socialis</name>
    <dbReference type="NCBI Taxonomy" id="392032"/>
    <lineage>
        <taxon>Eukaryota</taxon>
        <taxon>Metazoa</taxon>
        <taxon>Spiralia</taxon>
        <taxon>Gnathifera</taxon>
        <taxon>Rotifera</taxon>
        <taxon>Eurotatoria</taxon>
        <taxon>Bdelloidea</taxon>
        <taxon>Philodinida</taxon>
        <taxon>Philodinidae</taxon>
        <taxon>Rotaria</taxon>
    </lineage>
</organism>
<sequence>MSAETITTADINSTELSSQLRTTTTTTTTTAAINHQRQWEQKMRTPALSIDFSIREVEGMYFNTIVFILLLITASLPMAKLIVGIRYLNQCPCQPNLNVWLIVSGVRGLIIVFVWSLLVRNTG</sequence>
<keyword evidence="1" id="KW-0472">Membrane</keyword>
<gene>
    <name evidence="2" type="ORF">FME351_LOCUS24985</name>
    <name evidence="3" type="ORF">TSG867_LOCUS14967</name>
</gene>
<reference evidence="3" key="1">
    <citation type="submission" date="2021-02" db="EMBL/GenBank/DDBJ databases">
        <authorList>
            <person name="Nowell W R."/>
        </authorList>
    </citation>
    <scope>NUCLEOTIDE SEQUENCE</scope>
</reference>
<accession>A0A820QVJ0</accession>
<feature type="transmembrane region" description="Helical" evidence="1">
    <location>
        <begin position="60"/>
        <end position="79"/>
    </location>
</feature>
<dbReference type="EMBL" id="CAJOBQ010000854">
    <property type="protein sequence ID" value="CAF4426277.1"/>
    <property type="molecule type" value="Genomic_DNA"/>
</dbReference>
<feature type="transmembrane region" description="Helical" evidence="1">
    <location>
        <begin position="99"/>
        <end position="119"/>
    </location>
</feature>
<comment type="caution">
    <text evidence="3">The sequence shown here is derived from an EMBL/GenBank/DDBJ whole genome shotgun (WGS) entry which is preliminary data.</text>
</comment>
<evidence type="ECO:0000313" key="4">
    <source>
        <dbReference type="Proteomes" id="UP000663862"/>
    </source>
</evidence>
<dbReference type="AlphaFoldDB" id="A0A820QVJ0"/>
<keyword evidence="1" id="KW-0812">Transmembrane</keyword>
<evidence type="ECO:0000256" key="1">
    <source>
        <dbReference type="SAM" id="Phobius"/>
    </source>
</evidence>
<evidence type="ECO:0000313" key="3">
    <source>
        <dbReference type="EMBL" id="CAF4426277.1"/>
    </source>
</evidence>
<keyword evidence="1" id="KW-1133">Transmembrane helix</keyword>
<dbReference type="EMBL" id="CAJNYU010003310">
    <property type="protein sequence ID" value="CAF3659743.1"/>
    <property type="molecule type" value="Genomic_DNA"/>
</dbReference>
<name>A0A820QVJ0_9BILA</name>